<name>A0ABR3GB34_9PEZI</name>
<keyword evidence="1" id="KW-1133">Transmembrane helix</keyword>
<sequence length="95" mass="10133">MASDRSKILESLHELQRCGNGLEIALAERARMSREAVSGGWGWALANLLVKFFVQFTASLMALRTIKWLDRRAAAVVAAAVTVTATATAVATATA</sequence>
<evidence type="ECO:0000256" key="1">
    <source>
        <dbReference type="SAM" id="Phobius"/>
    </source>
</evidence>
<evidence type="ECO:0000313" key="2">
    <source>
        <dbReference type="EMBL" id="KAL0632907.1"/>
    </source>
</evidence>
<organism evidence="2 3">
    <name type="scientific">Discina gigas</name>
    <dbReference type="NCBI Taxonomy" id="1032678"/>
    <lineage>
        <taxon>Eukaryota</taxon>
        <taxon>Fungi</taxon>
        <taxon>Dikarya</taxon>
        <taxon>Ascomycota</taxon>
        <taxon>Pezizomycotina</taxon>
        <taxon>Pezizomycetes</taxon>
        <taxon>Pezizales</taxon>
        <taxon>Discinaceae</taxon>
        <taxon>Discina</taxon>
    </lineage>
</organism>
<keyword evidence="1" id="KW-0812">Transmembrane</keyword>
<dbReference type="EMBL" id="JBBBZM010000144">
    <property type="protein sequence ID" value="KAL0632907.1"/>
    <property type="molecule type" value="Genomic_DNA"/>
</dbReference>
<proteinExistence type="predicted"/>
<evidence type="ECO:0000313" key="3">
    <source>
        <dbReference type="Proteomes" id="UP001447188"/>
    </source>
</evidence>
<comment type="caution">
    <text evidence="2">The sequence shown here is derived from an EMBL/GenBank/DDBJ whole genome shotgun (WGS) entry which is preliminary data.</text>
</comment>
<feature type="transmembrane region" description="Helical" evidence="1">
    <location>
        <begin position="75"/>
        <end position="94"/>
    </location>
</feature>
<accession>A0ABR3GB34</accession>
<keyword evidence="3" id="KW-1185">Reference proteome</keyword>
<keyword evidence="1" id="KW-0472">Membrane</keyword>
<protein>
    <submittedName>
        <fullName evidence="2">Uncharacterized protein</fullName>
    </submittedName>
</protein>
<gene>
    <name evidence="2" type="ORF">Q9L58_008189</name>
</gene>
<feature type="transmembrane region" description="Helical" evidence="1">
    <location>
        <begin position="41"/>
        <end position="63"/>
    </location>
</feature>
<dbReference type="Proteomes" id="UP001447188">
    <property type="component" value="Unassembled WGS sequence"/>
</dbReference>
<reference evidence="2 3" key="1">
    <citation type="submission" date="2024-02" db="EMBL/GenBank/DDBJ databases">
        <title>Discinaceae phylogenomics.</title>
        <authorList>
            <person name="Dirks A.C."/>
            <person name="James T.Y."/>
        </authorList>
    </citation>
    <scope>NUCLEOTIDE SEQUENCE [LARGE SCALE GENOMIC DNA]</scope>
    <source>
        <strain evidence="2 3">ACD0624</strain>
    </source>
</reference>